<dbReference type="PANTHER" id="PTHR44936:SF9">
    <property type="entry name" value="SENSOR PROTEIN CREC"/>
    <property type="match status" value="1"/>
</dbReference>
<comment type="caution">
    <text evidence="27">The sequence shown here is derived from an EMBL/GenBank/DDBJ whole genome shotgun (WGS) entry which is preliminary data.</text>
</comment>
<dbReference type="Pfam" id="PF18092">
    <property type="entry name" value="DraK_HK_N"/>
    <property type="match status" value="1"/>
</dbReference>
<dbReference type="Gene3D" id="1.10.287.130">
    <property type="match status" value="1"/>
</dbReference>
<comment type="cofactor">
    <cofactor evidence="3">
        <name>Mg(2+)</name>
        <dbReference type="ChEBI" id="CHEBI:18420"/>
    </cofactor>
</comment>
<evidence type="ECO:0000256" key="5">
    <source>
        <dbReference type="ARBA" id="ARBA00012438"/>
    </source>
</evidence>
<evidence type="ECO:0000256" key="14">
    <source>
        <dbReference type="ARBA" id="ARBA00022842"/>
    </source>
</evidence>
<proteinExistence type="predicted"/>
<organism evidence="27 28">
    <name type="scientific">Isoptericola peretonis</name>
    <dbReference type="NCBI Taxonomy" id="2918523"/>
    <lineage>
        <taxon>Bacteria</taxon>
        <taxon>Bacillati</taxon>
        <taxon>Actinomycetota</taxon>
        <taxon>Actinomycetes</taxon>
        <taxon>Micrococcales</taxon>
        <taxon>Promicromonosporaceae</taxon>
        <taxon>Isoptericola</taxon>
    </lineage>
</organism>
<keyword evidence="20" id="KW-0464">Manganese</keyword>
<keyword evidence="24" id="KW-0472">Membrane</keyword>
<evidence type="ECO:0000256" key="12">
    <source>
        <dbReference type="ARBA" id="ARBA00022801"/>
    </source>
</evidence>
<evidence type="ECO:0000313" key="28">
    <source>
        <dbReference type="Proteomes" id="UP001651050"/>
    </source>
</evidence>
<dbReference type="InterPro" id="IPR050980">
    <property type="entry name" value="2C_sensor_his_kinase"/>
</dbReference>
<evidence type="ECO:0000256" key="17">
    <source>
        <dbReference type="ARBA" id="ARBA00023012"/>
    </source>
</evidence>
<evidence type="ECO:0000256" key="18">
    <source>
        <dbReference type="ARBA" id="ARBA00023016"/>
    </source>
</evidence>
<dbReference type="Pfam" id="PF02518">
    <property type="entry name" value="HATPase_c"/>
    <property type="match status" value="1"/>
</dbReference>
<dbReference type="Pfam" id="PF00512">
    <property type="entry name" value="HisKA"/>
    <property type="match status" value="1"/>
</dbReference>
<evidence type="ECO:0000256" key="10">
    <source>
        <dbReference type="ARBA" id="ARBA00022741"/>
    </source>
</evidence>
<dbReference type="InterPro" id="IPR003594">
    <property type="entry name" value="HATPase_dom"/>
</dbReference>
<evidence type="ECO:0000256" key="1">
    <source>
        <dbReference type="ARBA" id="ARBA00000085"/>
    </source>
</evidence>
<dbReference type="PANTHER" id="PTHR44936">
    <property type="entry name" value="SENSOR PROTEIN CREC"/>
    <property type="match status" value="1"/>
</dbReference>
<evidence type="ECO:0000256" key="9">
    <source>
        <dbReference type="ARBA" id="ARBA00022692"/>
    </source>
</evidence>
<evidence type="ECO:0000256" key="4">
    <source>
        <dbReference type="ARBA" id="ARBA00004651"/>
    </source>
</evidence>
<evidence type="ECO:0000256" key="6">
    <source>
        <dbReference type="ARBA" id="ARBA00022475"/>
    </source>
</evidence>
<keyword evidence="14" id="KW-0460">Magnesium</keyword>
<keyword evidence="7" id="KW-0597">Phosphoprotein</keyword>
<keyword evidence="12" id="KW-0378">Hydrolase</keyword>
<accession>A0ABT0J639</accession>
<dbReference type="SMART" id="SM00387">
    <property type="entry name" value="HATPase_c"/>
    <property type="match status" value="1"/>
</dbReference>
<keyword evidence="8" id="KW-0808">Transferase</keyword>
<keyword evidence="19" id="KW-0843">Virulence</keyword>
<dbReference type="InterPro" id="IPR036890">
    <property type="entry name" value="HATPase_C_sf"/>
</dbReference>
<keyword evidence="9 24" id="KW-0812">Transmembrane</keyword>
<keyword evidence="15" id="KW-0904">Protein phosphatase</keyword>
<evidence type="ECO:0000256" key="13">
    <source>
        <dbReference type="ARBA" id="ARBA00022840"/>
    </source>
</evidence>
<evidence type="ECO:0000256" key="8">
    <source>
        <dbReference type="ARBA" id="ARBA00022679"/>
    </source>
</evidence>
<dbReference type="SUPFAM" id="SSF47384">
    <property type="entry name" value="Homodimeric domain of signal transducing histidine kinase"/>
    <property type="match status" value="1"/>
</dbReference>
<evidence type="ECO:0000256" key="19">
    <source>
        <dbReference type="ARBA" id="ARBA00023026"/>
    </source>
</evidence>
<evidence type="ECO:0000256" key="7">
    <source>
        <dbReference type="ARBA" id="ARBA00022553"/>
    </source>
</evidence>
<dbReference type="Pfam" id="PF00672">
    <property type="entry name" value="HAMP"/>
    <property type="match status" value="1"/>
</dbReference>
<dbReference type="InterPro" id="IPR003660">
    <property type="entry name" value="HAMP_dom"/>
</dbReference>
<dbReference type="InterPro" id="IPR005467">
    <property type="entry name" value="His_kinase_dom"/>
</dbReference>
<evidence type="ECO:0000256" key="3">
    <source>
        <dbReference type="ARBA" id="ARBA00001946"/>
    </source>
</evidence>
<dbReference type="InterPro" id="IPR004358">
    <property type="entry name" value="Sig_transdc_His_kin-like_C"/>
</dbReference>
<evidence type="ECO:0000256" key="11">
    <source>
        <dbReference type="ARBA" id="ARBA00022777"/>
    </source>
</evidence>
<comment type="catalytic activity">
    <reaction evidence="1">
        <text>ATP + protein L-histidine = ADP + protein N-phospho-L-histidine.</text>
        <dbReference type="EC" id="2.7.13.3"/>
    </reaction>
</comment>
<evidence type="ECO:0000256" key="23">
    <source>
        <dbReference type="SAM" id="MobiDB-lite"/>
    </source>
</evidence>
<protein>
    <recommendedName>
        <fullName evidence="21">Signal transduction histidine-protein kinase/phosphatase MprB</fullName>
        <ecNumber evidence="5">2.7.13.3</ecNumber>
    </recommendedName>
    <alternativeName>
        <fullName evidence="22">Mycobacterial persistence regulator B</fullName>
    </alternativeName>
</protein>
<evidence type="ECO:0000256" key="22">
    <source>
        <dbReference type="ARBA" id="ARBA00041776"/>
    </source>
</evidence>
<dbReference type="EC" id="2.7.13.3" evidence="5"/>
<feature type="region of interest" description="Disordered" evidence="23">
    <location>
        <begin position="428"/>
        <end position="447"/>
    </location>
</feature>
<feature type="transmembrane region" description="Helical" evidence="24">
    <location>
        <begin position="131"/>
        <end position="151"/>
    </location>
</feature>
<evidence type="ECO:0000259" key="25">
    <source>
        <dbReference type="PROSITE" id="PS50109"/>
    </source>
</evidence>
<keyword evidence="18" id="KW-0346">Stress response</keyword>
<keyword evidence="13 27" id="KW-0067">ATP-binding</keyword>
<sequence>MRRRVLLATISAVAVAVLLLGVPLGIFGARYVLAIEEQRITTRVDTLARGIDSTLERGDVVSDGTVERAAEGSEGDLPAYVVVTLPDGTQLTAGEPVSAPTIDKAKLTDQNVAVSMTVSAVGAYVKSAQTVVLVIIAGIVAIAAGIAVAVWQANRLSAPLVYLAASAEQLGSGQVRPRLEPSGVEEIDLVAAELARSADRLAGRLAAERQFTQDASHQLRTPLTALTMRLEEITLASDDPEVVEEARISLEQVERLVTVVDDLLAASRRSQGGTTEAVVLADVVHQQEEEWAPTFERAGRRLVIEVPDGMQVLATPGALAQIIATLLENSLKYGDGTTTVRSRPSGTTGAVAVEVADEGPGVADDVATRIFERGTTTGGSTGLGLALARDLAAADGGRLELAQRRPPVFALFLAGVPRTLDPHLVLPPGTTISSRGRRRGWLHHHGD</sequence>
<dbReference type="EMBL" id="JALQCY010000004">
    <property type="protein sequence ID" value="MCK9794966.1"/>
    <property type="molecule type" value="Genomic_DNA"/>
</dbReference>
<comment type="cofactor">
    <cofactor evidence="2">
        <name>Mn(2+)</name>
        <dbReference type="ChEBI" id="CHEBI:29035"/>
    </cofactor>
</comment>
<evidence type="ECO:0000256" key="24">
    <source>
        <dbReference type="SAM" id="Phobius"/>
    </source>
</evidence>
<dbReference type="Gene3D" id="3.30.565.10">
    <property type="entry name" value="Histidine kinase-like ATPase, C-terminal domain"/>
    <property type="match status" value="1"/>
</dbReference>
<dbReference type="PROSITE" id="PS50885">
    <property type="entry name" value="HAMP"/>
    <property type="match status" value="1"/>
</dbReference>
<keyword evidence="6" id="KW-1003">Cell membrane</keyword>
<feature type="domain" description="Histidine kinase" evidence="25">
    <location>
        <begin position="214"/>
        <end position="420"/>
    </location>
</feature>
<keyword evidence="28" id="KW-1185">Reference proteome</keyword>
<evidence type="ECO:0000256" key="20">
    <source>
        <dbReference type="ARBA" id="ARBA00023211"/>
    </source>
</evidence>
<dbReference type="Proteomes" id="UP001651050">
    <property type="component" value="Unassembled WGS sequence"/>
</dbReference>
<evidence type="ECO:0000259" key="26">
    <source>
        <dbReference type="PROSITE" id="PS50885"/>
    </source>
</evidence>
<dbReference type="PRINTS" id="PR00344">
    <property type="entry name" value="BCTRLSENSOR"/>
</dbReference>
<keyword evidence="16 24" id="KW-1133">Transmembrane helix</keyword>
<evidence type="ECO:0000256" key="21">
    <source>
        <dbReference type="ARBA" id="ARBA00040454"/>
    </source>
</evidence>
<dbReference type="GO" id="GO:0005524">
    <property type="term" value="F:ATP binding"/>
    <property type="evidence" value="ECO:0007669"/>
    <property type="project" value="UniProtKB-KW"/>
</dbReference>
<feature type="compositionally biased region" description="Basic residues" evidence="23">
    <location>
        <begin position="435"/>
        <end position="447"/>
    </location>
</feature>
<dbReference type="Gene3D" id="6.10.340.10">
    <property type="match status" value="1"/>
</dbReference>
<dbReference type="RefSeq" id="WP_416344820.1">
    <property type="nucleotide sequence ID" value="NZ_JALQCY010000004.1"/>
</dbReference>
<dbReference type="InterPro" id="IPR040868">
    <property type="entry name" value="DraK_HK_N"/>
</dbReference>
<dbReference type="InterPro" id="IPR036097">
    <property type="entry name" value="HisK_dim/P_sf"/>
</dbReference>
<dbReference type="SMART" id="SM00304">
    <property type="entry name" value="HAMP"/>
    <property type="match status" value="1"/>
</dbReference>
<dbReference type="SMART" id="SM00388">
    <property type="entry name" value="HisKA"/>
    <property type="match status" value="1"/>
</dbReference>
<evidence type="ECO:0000256" key="16">
    <source>
        <dbReference type="ARBA" id="ARBA00022989"/>
    </source>
</evidence>
<gene>
    <name evidence="27" type="ORF">M1843_14535</name>
</gene>
<evidence type="ECO:0000313" key="27">
    <source>
        <dbReference type="EMBL" id="MCK9794966.1"/>
    </source>
</evidence>
<comment type="subcellular location">
    <subcellularLocation>
        <location evidence="4">Cell membrane</location>
        <topology evidence="4">Multi-pass membrane protein</topology>
    </subcellularLocation>
</comment>
<reference evidence="27 28" key="1">
    <citation type="submission" date="2022-02" db="EMBL/GenBank/DDBJ databases">
        <title>The car tank lid bacteriome: a reservoir of bacteria with potential in bioremediation of fuel.</title>
        <authorList>
            <person name="Vidal-Verdu A."/>
            <person name="Gomez-Martinez D."/>
            <person name="Latorre-Perez A."/>
            <person name="Pereto J."/>
            <person name="Porcar M."/>
        </authorList>
    </citation>
    <scope>NUCLEOTIDE SEQUENCE [LARGE SCALE GENOMIC DNA]</scope>
    <source>
        <strain evidence="27 28">4D.3</strain>
    </source>
</reference>
<dbReference type="SUPFAM" id="SSF55874">
    <property type="entry name" value="ATPase domain of HSP90 chaperone/DNA topoisomerase II/histidine kinase"/>
    <property type="match status" value="1"/>
</dbReference>
<keyword evidence="10" id="KW-0547">Nucleotide-binding</keyword>
<keyword evidence="17" id="KW-0902">Two-component regulatory system</keyword>
<dbReference type="PROSITE" id="PS50109">
    <property type="entry name" value="HIS_KIN"/>
    <property type="match status" value="1"/>
</dbReference>
<evidence type="ECO:0000256" key="15">
    <source>
        <dbReference type="ARBA" id="ARBA00022912"/>
    </source>
</evidence>
<dbReference type="CDD" id="cd00082">
    <property type="entry name" value="HisKA"/>
    <property type="match status" value="1"/>
</dbReference>
<evidence type="ECO:0000256" key="2">
    <source>
        <dbReference type="ARBA" id="ARBA00001936"/>
    </source>
</evidence>
<keyword evidence="11" id="KW-0418">Kinase</keyword>
<name>A0ABT0J639_9MICO</name>
<dbReference type="InterPro" id="IPR003661">
    <property type="entry name" value="HisK_dim/P_dom"/>
</dbReference>
<feature type="domain" description="HAMP" evidence="26">
    <location>
        <begin position="154"/>
        <end position="206"/>
    </location>
</feature>